<sequence>MELSRSECLQIAKKHWKSENVDVLSFGGYSAPDAARGLIAISNILWIKVRLNDTKIETMRCFVKTHPHNPFHLKLVKRCRAFYKEAEFFNTIYPQLKDYLKQKIFPVCLYANDTITVLEDLTATGCRNYSSGETFDFDHCMATLKSLAAFNAASFLYEAATKSTIDKLHSDILFISWFSHLPDHPGNKHLMTGAAAIEAVLAKYFPTESEAIRAQFCQLLRELPQLLLPSSKHRNALSHNDLWGNNVMFRYDQRGDLKEACLIDFQLFGYNPPAHDVYTLLFMNATDDSILSRIDELVDYYYDELRKVMHDQGHSVDEFLTKRDFDESKDESVKVGLASAVLFTHFTALPEEFLAEIIRDETKLKRLMEEDRVEIIFKSIDHSEAYKQRLFTMINNLLKYLKGEVKF</sequence>
<proteinExistence type="predicted"/>
<dbReference type="EMBL" id="CADCXU010033135">
    <property type="protein sequence ID" value="CAB0018722.1"/>
    <property type="molecule type" value="Genomic_DNA"/>
</dbReference>
<dbReference type="InterPro" id="IPR004119">
    <property type="entry name" value="EcKL"/>
</dbReference>
<dbReference type="Gene3D" id="3.90.1200.10">
    <property type="match status" value="1"/>
</dbReference>
<accession>A0A6H5HP37</accession>
<evidence type="ECO:0000313" key="2">
    <source>
        <dbReference type="EMBL" id="CAB0018722.1"/>
    </source>
</evidence>
<dbReference type="AlphaFoldDB" id="A0A6H5HP37"/>
<evidence type="ECO:0000313" key="3">
    <source>
        <dbReference type="Proteomes" id="UP000479000"/>
    </source>
</evidence>
<dbReference type="SUPFAM" id="SSF56112">
    <property type="entry name" value="Protein kinase-like (PK-like)"/>
    <property type="match status" value="1"/>
</dbReference>
<dbReference type="Pfam" id="PF02958">
    <property type="entry name" value="EcKL"/>
    <property type="match status" value="1"/>
</dbReference>
<feature type="domain" description="CHK kinase-like" evidence="1">
    <location>
        <begin position="116"/>
        <end position="311"/>
    </location>
</feature>
<dbReference type="Proteomes" id="UP000479000">
    <property type="component" value="Unassembled WGS sequence"/>
</dbReference>
<dbReference type="OrthoDB" id="191037at2759"/>
<name>A0A6H5HP37_9HEMI</name>
<dbReference type="SMART" id="SM00587">
    <property type="entry name" value="CHK"/>
    <property type="match status" value="1"/>
</dbReference>
<keyword evidence="3" id="KW-1185">Reference proteome</keyword>
<evidence type="ECO:0000259" key="1">
    <source>
        <dbReference type="SMART" id="SM00587"/>
    </source>
</evidence>
<dbReference type="PANTHER" id="PTHR11012">
    <property type="entry name" value="PROTEIN KINASE-LIKE DOMAIN-CONTAINING"/>
    <property type="match status" value="1"/>
</dbReference>
<reference evidence="2 3" key="1">
    <citation type="submission" date="2020-02" db="EMBL/GenBank/DDBJ databases">
        <authorList>
            <person name="Ferguson B K."/>
        </authorList>
    </citation>
    <scope>NUCLEOTIDE SEQUENCE [LARGE SCALE GENOMIC DNA]</scope>
</reference>
<organism evidence="2 3">
    <name type="scientific">Nesidiocoris tenuis</name>
    <dbReference type="NCBI Taxonomy" id="355587"/>
    <lineage>
        <taxon>Eukaryota</taxon>
        <taxon>Metazoa</taxon>
        <taxon>Ecdysozoa</taxon>
        <taxon>Arthropoda</taxon>
        <taxon>Hexapoda</taxon>
        <taxon>Insecta</taxon>
        <taxon>Pterygota</taxon>
        <taxon>Neoptera</taxon>
        <taxon>Paraneoptera</taxon>
        <taxon>Hemiptera</taxon>
        <taxon>Heteroptera</taxon>
        <taxon>Panheteroptera</taxon>
        <taxon>Cimicomorpha</taxon>
        <taxon>Miridae</taxon>
        <taxon>Dicyphina</taxon>
        <taxon>Nesidiocoris</taxon>
    </lineage>
</organism>
<gene>
    <name evidence="2" type="ORF">NTEN_LOCUS22508</name>
</gene>
<dbReference type="InterPro" id="IPR011009">
    <property type="entry name" value="Kinase-like_dom_sf"/>
</dbReference>
<protein>
    <recommendedName>
        <fullName evidence="1">CHK kinase-like domain-containing protein</fullName>
    </recommendedName>
</protein>
<dbReference type="InterPro" id="IPR015897">
    <property type="entry name" value="CHK_kinase-like"/>
</dbReference>
<dbReference type="PANTHER" id="PTHR11012:SF48">
    <property type="entry name" value="CHK KINASE-LIKE DOMAIN-CONTAINING PROTEIN-RELATED"/>
    <property type="match status" value="1"/>
</dbReference>